<keyword evidence="2" id="KW-1185">Reference proteome</keyword>
<dbReference type="EMBL" id="LXQA011309980">
    <property type="protein sequence ID" value="MCI92777.1"/>
    <property type="molecule type" value="Genomic_DNA"/>
</dbReference>
<dbReference type="AlphaFoldDB" id="A0A392VXS0"/>
<protein>
    <submittedName>
        <fullName evidence="1">Uncharacterized protein</fullName>
    </submittedName>
</protein>
<organism evidence="1 2">
    <name type="scientific">Trifolium medium</name>
    <dbReference type="NCBI Taxonomy" id="97028"/>
    <lineage>
        <taxon>Eukaryota</taxon>
        <taxon>Viridiplantae</taxon>
        <taxon>Streptophyta</taxon>
        <taxon>Embryophyta</taxon>
        <taxon>Tracheophyta</taxon>
        <taxon>Spermatophyta</taxon>
        <taxon>Magnoliopsida</taxon>
        <taxon>eudicotyledons</taxon>
        <taxon>Gunneridae</taxon>
        <taxon>Pentapetalae</taxon>
        <taxon>rosids</taxon>
        <taxon>fabids</taxon>
        <taxon>Fabales</taxon>
        <taxon>Fabaceae</taxon>
        <taxon>Papilionoideae</taxon>
        <taxon>50 kb inversion clade</taxon>
        <taxon>NPAAA clade</taxon>
        <taxon>Hologalegina</taxon>
        <taxon>IRL clade</taxon>
        <taxon>Trifolieae</taxon>
        <taxon>Trifolium</taxon>
    </lineage>
</organism>
<evidence type="ECO:0000313" key="1">
    <source>
        <dbReference type="EMBL" id="MCI92777.1"/>
    </source>
</evidence>
<sequence length="24" mass="2811">RMCGAQFWKVLGWVRRSSGRFLVA</sequence>
<accession>A0A392VXS0</accession>
<comment type="caution">
    <text evidence="1">The sequence shown here is derived from an EMBL/GenBank/DDBJ whole genome shotgun (WGS) entry which is preliminary data.</text>
</comment>
<proteinExistence type="predicted"/>
<name>A0A392VXS0_9FABA</name>
<dbReference type="Proteomes" id="UP000265520">
    <property type="component" value="Unassembled WGS sequence"/>
</dbReference>
<feature type="non-terminal residue" evidence="1">
    <location>
        <position position="1"/>
    </location>
</feature>
<reference evidence="1 2" key="1">
    <citation type="journal article" date="2018" name="Front. Plant Sci.">
        <title>Red Clover (Trifolium pratense) and Zigzag Clover (T. medium) - A Picture of Genomic Similarities and Differences.</title>
        <authorList>
            <person name="Dluhosova J."/>
            <person name="Istvanek J."/>
            <person name="Nedelnik J."/>
            <person name="Repkova J."/>
        </authorList>
    </citation>
    <scope>NUCLEOTIDE SEQUENCE [LARGE SCALE GENOMIC DNA]</scope>
    <source>
        <strain evidence="2">cv. 10/8</strain>
        <tissue evidence="1">Leaf</tissue>
    </source>
</reference>
<evidence type="ECO:0000313" key="2">
    <source>
        <dbReference type="Proteomes" id="UP000265520"/>
    </source>
</evidence>